<dbReference type="GO" id="GO:0008658">
    <property type="term" value="F:penicillin binding"/>
    <property type="evidence" value="ECO:0007669"/>
    <property type="project" value="InterPro"/>
</dbReference>
<dbReference type="SUPFAM" id="SSF56601">
    <property type="entry name" value="beta-lactamase/transpeptidase-like"/>
    <property type="match status" value="1"/>
</dbReference>
<evidence type="ECO:0000259" key="6">
    <source>
        <dbReference type="Pfam" id="PF03717"/>
    </source>
</evidence>
<dbReference type="SUPFAM" id="SSF56519">
    <property type="entry name" value="Penicillin binding protein dimerisation domain"/>
    <property type="match status" value="1"/>
</dbReference>
<evidence type="ECO:0000259" key="5">
    <source>
        <dbReference type="Pfam" id="PF00905"/>
    </source>
</evidence>
<feature type="domain" description="Penicillin-binding protein transpeptidase" evidence="5">
    <location>
        <begin position="371"/>
        <end position="677"/>
    </location>
</feature>
<dbReference type="EMBL" id="QOUI01000002">
    <property type="protein sequence ID" value="RCK70608.1"/>
    <property type="molecule type" value="Genomic_DNA"/>
</dbReference>
<sequence>MTEPRRPQPGRRPHPSRRPRPSTGTGSRRSGGEARPSSTDRAAGTGSTRGTSSSRGASSTRGSASGRGTTSTRPPASARTTSASTRAPRTPREPRPARAPRPPRPPREPMRLRLGQSALRIRVVLVGMAVLVSLCAGRLFQLQALDSAAYAQSAAEKMQYSMTLHAARGTITDRNGLVLARSEPAVNVTADPSHTNPPCEPDETGPCGTEVARSIAEVLVRHLGGTVADYLPNLTQSDTRFVYLKKKVPSATYQRLAVELSDLGLYGVFRESNPIRSYPGGTVAANVVGFVNAANEGAAGFEHSMNRELSGVPGEEVYERDKFGNKIPLGTQELTPAVDGTSYQLTIDSELQWAAERRLAQQVDSSRAESGTAVVMNVRTGEVLAMANYPSFDASDPGAADPEDLGNRAVTHALEPGSVQKVLTFGALLDQGLITPDTKVTLPQRVSSGDGYITDSDDRLAGMRLTATGVLAKSSNTGTVAFTRDMSPQQLIDYYRSFGLGAPTGIELPGEAAGYLPGPDMEQYTMDQISFGQGLSMTPIQFTAAVAGLLNDGVYNPPTIIASATDKDGNPVPVEHGEPRRVISQEASEQLALMLEAVTSDGGTGSSVAIEGYRTGGKTATAERIDPSCGCYRGYTSGYMGVAPAEDPQIVTFVQIDKPKKGRYGVTIAGPAYKDITQLALQRYGIQPSDSEPYQGQLTW</sequence>
<evidence type="ECO:0000256" key="1">
    <source>
        <dbReference type="ARBA" id="ARBA00004370"/>
    </source>
</evidence>
<evidence type="ECO:0000256" key="2">
    <source>
        <dbReference type="ARBA" id="ARBA00007171"/>
    </source>
</evidence>
<evidence type="ECO:0000313" key="8">
    <source>
        <dbReference type="Proteomes" id="UP000252770"/>
    </source>
</evidence>
<evidence type="ECO:0000256" key="3">
    <source>
        <dbReference type="ARBA" id="ARBA00023136"/>
    </source>
</evidence>
<evidence type="ECO:0000313" key="7">
    <source>
        <dbReference type="EMBL" id="RCK70608.1"/>
    </source>
</evidence>
<dbReference type="PANTHER" id="PTHR30627">
    <property type="entry name" value="PEPTIDOGLYCAN D,D-TRANSPEPTIDASE"/>
    <property type="match status" value="1"/>
</dbReference>
<feature type="region of interest" description="Disordered" evidence="4">
    <location>
        <begin position="1"/>
        <end position="112"/>
    </location>
</feature>
<accession>A0A367YXQ4</accession>
<feature type="compositionally biased region" description="Low complexity" evidence="4">
    <location>
        <begin position="41"/>
        <end position="88"/>
    </location>
</feature>
<dbReference type="InterPro" id="IPR005311">
    <property type="entry name" value="PBP_dimer"/>
</dbReference>
<protein>
    <submittedName>
        <fullName evidence="7">Penicillin-binding protein 2</fullName>
    </submittedName>
</protein>
<dbReference type="Gene3D" id="3.30.450.330">
    <property type="match status" value="1"/>
</dbReference>
<dbReference type="RefSeq" id="WP_114125379.1">
    <property type="nucleotide sequence ID" value="NZ_QOUI01000002.1"/>
</dbReference>
<name>A0A367YXQ4_9ACTN</name>
<dbReference type="Gene3D" id="3.90.1310.10">
    <property type="entry name" value="Penicillin-binding protein 2a (Domain 2)"/>
    <property type="match status" value="1"/>
</dbReference>
<comment type="caution">
    <text evidence="7">The sequence shown here is derived from an EMBL/GenBank/DDBJ whole genome shotgun (WGS) entry which is preliminary data.</text>
</comment>
<dbReference type="GO" id="GO:0005886">
    <property type="term" value="C:plasma membrane"/>
    <property type="evidence" value="ECO:0007669"/>
    <property type="project" value="TreeGrafter"/>
</dbReference>
<dbReference type="PANTHER" id="PTHR30627:SF1">
    <property type="entry name" value="PEPTIDOGLYCAN D,D-TRANSPEPTIDASE FTSI"/>
    <property type="match status" value="1"/>
</dbReference>
<dbReference type="Proteomes" id="UP000252770">
    <property type="component" value="Unassembled WGS sequence"/>
</dbReference>
<dbReference type="InterPro" id="IPR012338">
    <property type="entry name" value="Beta-lactam/transpept-like"/>
</dbReference>
<feature type="compositionally biased region" description="Basic residues" evidence="4">
    <location>
        <begin position="8"/>
        <end position="20"/>
    </location>
</feature>
<proteinExistence type="inferred from homology"/>
<dbReference type="InterPro" id="IPR050515">
    <property type="entry name" value="Beta-lactam/transpept"/>
</dbReference>
<feature type="domain" description="Penicillin-binding protein dimerisation" evidence="6">
    <location>
        <begin position="165"/>
        <end position="327"/>
    </location>
</feature>
<dbReference type="Pfam" id="PF03717">
    <property type="entry name" value="PBP_dimer"/>
    <property type="match status" value="1"/>
</dbReference>
<dbReference type="InterPro" id="IPR036138">
    <property type="entry name" value="PBP_dimer_sf"/>
</dbReference>
<dbReference type="AlphaFoldDB" id="A0A367YXQ4"/>
<feature type="region of interest" description="Disordered" evidence="4">
    <location>
        <begin position="188"/>
        <end position="207"/>
    </location>
</feature>
<comment type="subcellular location">
    <subcellularLocation>
        <location evidence="1">Membrane</location>
    </subcellularLocation>
</comment>
<dbReference type="GO" id="GO:0071555">
    <property type="term" value="P:cell wall organization"/>
    <property type="evidence" value="ECO:0007669"/>
    <property type="project" value="TreeGrafter"/>
</dbReference>
<organism evidence="7 8">
    <name type="scientific">Desertihabitans brevis</name>
    <dbReference type="NCBI Taxonomy" id="2268447"/>
    <lineage>
        <taxon>Bacteria</taxon>
        <taxon>Bacillati</taxon>
        <taxon>Actinomycetota</taxon>
        <taxon>Actinomycetes</taxon>
        <taxon>Propionibacteriales</taxon>
        <taxon>Propionibacteriaceae</taxon>
        <taxon>Desertihabitans</taxon>
    </lineage>
</organism>
<gene>
    <name evidence="7" type="ORF">DT076_04080</name>
</gene>
<dbReference type="Pfam" id="PF00905">
    <property type="entry name" value="Transpeptidase"/>
    <property type="match status" value="1"/>
</dbReference>
<keyword evidence="3" id="KW-0472">Membrane</keyword>
<dbReference type="Gene3D" id="3.40.710.10">
    <property type="entry name" value="DD-peptidase/beta-lactamase superfamily"/>
    <property type="match status" value="1"/>
</dbReference>
<reference evidence="7 8" key="1">
    <citation type="submission" date="2018-07" db="EMBL/GenBank/DDBJ databases">
        <title>Desertimonas flava gen. nov. sp. nov.</title>
        <authorList>
            <person name="Liu S."/>
        </authorList>
    </citation>
    <scope>NUCLEOTIDE SEQUENCE [LARGE SCALE GENOMIC DNA]</scope>
    <source>
        <strain evidence="7 8">16Sb5-5</strain>
    </source>
</reference>
<dbReference type="InterPro" id="IPR001460">
    <property type="entry name" value="PCN-bd_Tpept"/>
</dbReference>
<evidence type="ECO:0000256" key="4">
    <source>
        <dbReference type="SAM" id="MobiDB-lite"/>
    </source>
</evidence>
<keyword evidence="8" id="KW-1185">Reference proteome</keyword>
<comment type="similarity">
    <text evidence="2">Belongs to the transpeptidase family.</text>
</comment>